<feature type="transmembrane region" description="Helical" evidence="2">
    <location>
        <begin position="420"/>
        <end position="439"/>
    </location>
</feature>
<dbReference type="SUPFAM" id="SSF48726">
    <property type="entry name" value="Immunoglobulin"/>
    <property type="match status" value="4"/>
</dbReference>
<protein>
    <recommendedName>
        <fullName evidence="4">Ig-like domain-containing protein</fullName>
    </recommendedName>
</protein>
<dbReference type="Proteomes" id="UP001591681">
    <property type="component" value="Unassembled WGS sequence"/>
</dbReference>
<feature type="domain" description="Ig-like" evidence="4">
    <location>
        <begin position="327"/>
        <end position="412"/>
    </location>
</feature>
<dbReference type="InterPro" id="IPR003599">
    <property type="entry name" value="Ig_sub"/>
</dbReference>
<dbReference type="SMART" id="SM00408">
    <property type="entry name" value="IGc2"/>
    <property type="match status" value="3"/>
</dbReference>
<dbReference type="Pfam" id="PF13927">
    <property type="entry name" value="Ig_3"/>
    <property type="match status" value="2"/>
</dbReference>
<accession>A0ABD1JHX2</accession>
<evidence type="ECO:0000256" key="1">
    <source>
        <dbReference type="SAM" id="MobiDB-lite"/>
    </source>
</evidence>
<dbReference type="AlphaFoldDB" id="A0ABD1JHX2"/>
<proteinExistence type="predicted"/>
<feature type="compositionally biased region" description="Polar residues" evidence="1">
    <location>
        <begin position="446"/>
        <end position="459"/>
    </location>
</feature>
<keyword evidence="6" id="KW-1185">Reference proteome</keyword>
<dbReference type="CDD" id="cd00096">
    <property type="entry name" value="Ig"/>
    <property type="match status" value="1"/>
</dbReference>
<name>A0ABD1JHX2_9TELE</name>
<dbReference type="InterPro" id="IPR013783">
    <property type="entry name" value="Ig-like_fold"/>
</dbReference>
<dbReference type="PROSITE" id="PS50835">
    <property type="entry name" value="IG_LIKE"/>
    <property type="match status" value="2"/>
</dbReference>
<feature type="region of interest" description="Disordered" evidence="1">
    <location>
        <begin position="444"/>
        <end position="535"/>
    </location>
</feature>
<evidence type="ECO:0000256" key="2">
    <source>
        <dbReference type="SAM" id="Phobius"/>
    </source>
</evidence>
<keyword evidence="2" id="KW-1133">Transmembrane helix</keyword>
<reference evidence="5 6" key="1">
    <citation type="submission" date="2024-09" db="EMBL/GenBank/DDBJ databases">
        <title>A chromosome-level genome assembly of Gray's grenadier anchovy, Coilia grayii.</title>
        <authorList>
            <person name="Fu Z."/>
        </authorList>
    </citation>
    <scope>NUCLEOTIDE SEQUENCE [LARGE SCALE GENOMIC DNA]</scope>
    <source>
        <strain evidence="5">G4</strain>
        <tissue evidence="5">Muscle</tissue>
    </source>
</reference>
<sequence>MNEKQLVCMHACVCVRTCVFVCVSGLQAISINYDPKEMCAIKGSKVVLKCKYPLPQGYSFKKGSWYKHDSRTPPRTSVGKFVQFSTECSLRLVNLTLNDSGLYEYRVQTTSRTAQPTDTTRVNVTIVDTIHKDCWGVSYSSDNFCAFEGSTVDILCAYGYPRDHAINKTFWFREETKKDPKDLRLVEEYRGRVDLSSSDNNCTFRIRHLRQNNSAQYRFRYITNKQGGAFSGGLVNISITDLQVSMTAETVTEGGNVTLTCNTTCRLKGNATFIWYKDTKPTRHPSIHNTLHLSPVSSEDAGQYSCAVEGQEGLLSAEATLHVRYAPRRTTVITAPPGGPNENDTVTLTCSSDAYPPVHTYTWYRKAGHDITLAGAGQSHVVANISSKTNGFYYCVAQNDVGQQNSTPVSVSNAGSGRNAAIVILVVIAFMLVLGLLWLRKRKSSAPPQKGTTSISQEMADSGPVYDDVSTLATTSDPSQTPNATGDNNVQYASIQFRSPKKAGETPQHPHPHSKAQEDVQYAAVNFSRPKETAR</sequence>
<organism evidence="5 6">
    <name type="scientific">Coilia grayii</name>
    <name type="common">Gray's grenadier anchovy</name>
    <dbReference type="NCBI Taxonomy" id="363190"/>
    <lineage>
        <taxon>Eukaryota</taxon>
        <taxon>Metazoa</taxon>
        <taxon>Chordata</taxon>
        <taxon>Craniata</taxon>
        <taxon>Vertebrata</taxon>
        <taxon>Euteleostomi</taxon>
        <taxon>Actinopterygii</taxon>
        <taxon>Neopterygii</taxon>
        <taxon>Teleostei</taxon>
        <taxon>Clupei</taxon>
        <taxon>Clupeiformes</taxon>
        <taxon>Clupeoidei</taxon>
        <taxon>Engraulidae</taxon>
        <taxon>Coilinae</taxon>
        <taxon>Coilia</taxon>
    </lineage>
</organism>
<evidence type="ECO:0000313" key="5">
    <source>
        <dbReference type="EMBL" id="KAL2086637.1"/>
    </source>
</evidence>
<dbReference type="PANTHER" id="PTHR46013">
    <property type="entry name" value="VASCULAR CELL ADHESION MOLECULE 1"/>
    <property type="match status" value="1"/>
</dbReference>
<dbReference type="PANTHER" id="PTHR46013:SF4">
    <property type="entry name" value="B-CELL RECEPTOR CD22-RELATED"/>
    <property type="match status" value="1"/>
</dbReference>
<gene>
    <name evidence="5" type="ORF">ACEWY4_017696</name>
</gene>
<dbReference type="Gene3D" id="2.60.40.10">
    <property type="entry name" value="Immunoglobulins"/>
    <property type="match status" value="4"/>
</dbReference>
<feature type="signal peptide" evidence="3">
    <location>
        <begin position="1"/>
        <end position="28"/>
    </location>
</feature>
<dbReference type="EMBL" id="JBHFQA010000015">
    <property type="protein sequence ID" value="KAL2086637.1"/>
    <property type="molecule type" value="Genomic_DNA"/>
</dbReference>
<dbReference type="InterPro" id="IPR007110">
    <property type="entry name" value="Ig-like_dom"/>
</dbReference>
<dbReference type="InterPro" id="IPR036179">
    <property type="entry name" value="Ig-like_dom_sf"/>
</dbReference>
<feature type="domain" description="Ig-like" evidence="4">
    <location>
        <begin position="240"/>
        <end position="322"/>
    </location>
</feature>
<comment type="caution">
    <text evidence="5">The sequence shown here is derived from an EMBL/GenBank/DDBJ whole genome shotgun (WGS) entry which is preliminary data.</text>
</comment>
<dbReference type="SMART" id="SM00409">
    <property type="entry name" value="IG"/>
    <property type="match status" value="4"/>
</dbReference>
<feature type="chain" id="PRO_5044745966" description="Ig-like domain-containing protein" evidence="3">
    <location>
        <begin position="29"/>
        <end position="535"/>
    </location>
</feature>
<evidence type="ECO:0000259" key="4">
    <source>
        <dbReference type="PROSITE" id="PS50835"/>
    </source>
</evidence>
<evidence type="ECO:0000256" key="3">
    <source>
        <dbReference type="SAM" id="SignalP"/>
    </source>
</evidence>
<keyword evidence="3" id="KW-0732">Signal</keyword>
<dbReference type="InterPro" id="IPR003598">
    <property type="entry name" value="Ig_sub2"/>
</dbReference>
<evidence type="ECO:0000313" key="6">
    <source>
        <dbReference type="Proteomes" id="UP001591681"/>
    </source>
</evidence>
<feature type="compositionally biased region" description="Polar residues" evidence="1">
    <location>
        <begin position="471"/>
        <end position="497"/>
    </location>
</feature>
<keyword evidence="2" id="KW-0812">Transmembrane</keyword>
<keyword evidence="2" id="KW-0472">Membrane</keyword>